<dbReference type="Proteomes" id="UP000479710">
    <property type="component" value="Unassembled WGS sequence"/>
</dbReference>
<evidence type="ECO:0000313" key="2">
    <source>
        <dbReference type="Proteomes" id="UP000479710"/>
    </source>
</evidence>
<sequence length="101" mass="10553">MELSSVTVSYSLELSLVVSSSDSPCAANGNSAHRLGGLPPHLLARAAQECHQGGGLLRDDGEVLDVAASGGSCRVNGKLSEAEFNMIQDMLMIRLVKLLEG</sequence>
<reference evidence="1 2" key="1">
    <citation type="submission" date="2019-11" db="EMBL/GenBank/DDBJ databases">
        <title>Whole genome sequence of Oryza granulata.</title>
        <authorList>
            <person name="Li W."/>
        </authorList>
    </citation>
    <scope>NUCLEOTIDE SEQUENCE [LARGE SCALE GENOMIC DNA]</scope>
    <source>
        <strain evidence="2">cv. Menghai</strain>
        <tissue evidence="1">Leaf</tissue>
    </source>
</reference>
<dbReference type="AlphaFoldDB" id="A0A6G1EMY2"/>
<comment type="caution">
    <text evidence="1">The sequence shown here is derived from an EMBL/GenBank/DDBJ whole genome shotgun (WGS) entry which is preliminary data.</text>
</comment>
<evidence type="ECO:0000313" key="1">
    <source>
        <dbReference type="EMBL" id="KAF0925977.1"/>
    </source>
</evidence>
<name>A0A6G1EMY2_9ORYZ</name>
<accession>A0A6G1EMY2</accession>
<gene>
    <name evidence="1" type="ORF">E2562_019045</name>
</gene>
<dbReference type="EMBL" id="SPHZ02000003">
    <property type="protein sequence ID" value="KAF0925977.1"/>
    <property type="molecule type" value="Genomic_DNA"/>
</dbReference>
<organism evidence="1 2">
    <name type="scientific">Oryza meyeriana var. granulata</name>
    <dbReference type="NCBI Taxonomy" id="110450"/>
    <lineage>
        <taxon>Eukaryota</taxon>
        <taxon>Viridiplantae</taxon>
        <taxon>Streptophyta</taxon>
        <taxon>Embryophyta</taxon>
        <taxon>Tracheophyta</taxon>
        <taxon>Spermatophyta</taxon>
        <taxon>Magnoliopsida</taxon>
        <taxon>Liliopsida</taxon>
        <taxon>Poales</taxon>
        <taxon>Poaceae</taxon>
        <taxon>BOP clade</taxon>
        <taxon>Oryzoideae</taxon>
        <taxon>Oryzeae</taxon>
        <taxon>Oryzinae</taxon>
        <taxon>Oryza</taxon>
        <taxon>Oryza meyeriana</taxon>
    </lineage>
</organism>
<protein>
    <submittedName>
        <fullName evidence="1">Uncharacterized protein</fullName>
    </submittedName>
</protein>
<keyword evidence="2" id="KW-1185">Reference proteome</keyword>
<proteinExistence type="predicted"/>